<feature type="coiled-coil region" evidence="1">
    <location>
        <begin position="1022"/>
        <end position="1093"/>
    </location>
</feature>
<evidence type="ECO:0000313" key="4">
    <source>
        <dbReference type="Proteomes" id="UP000593567"/>
    </source>
</evidence>
<dbReference type="EMBL" id="VXIV02002017">
    <property type="protein sequence ID" value="KAF6027833.1"/>
    <property type="molecule type" value="Genomic_DNA"/>
</dbReference>
<feature type="coiled-coil region" evidence="1">
    <location>
        <begin position="731"/>
        <end position="758"/>
    </location>
</feature>
<dbReference type="SUPFAM" id="SSF57997">
    <property type="entry name" value="Tropomyosin"/>
    <property type="match status" value="1"/>
</dbReference>
<comment type="caution">
    <text evidence="3">The sequence shown here is derived from an EMBL/GenBank/DDBJ whole genome shotgun (WGS) entry which is preliminary data.</text>
</comment>
<feature type="compositionally biased region" description="Low complexity" evidence="2">
    <location>
        <begin position="83"/>
        <end position="96"/>
    </location>
</feature>
<feature type="compositionally biased region" description="Acidic residues" evidence="2">
    <location>
        <begin position="1"/>
        <end position="11"/>
    </location>
</feature>
<feature type="region of interest" description="Disordered" evidence="2">
    <location>
        <begin position="1"/>
        <end position="113"/>
    </location>
</feature>
<feature type="coiled-coil region" evidence="1">
    <location>
        <begin position="123"/>
        <end position="150"/>
    </location>
</feature>
<feature type="coiled-coil region" evidence="1">
    <location>
        <begin position="528"/>
        <end position="625"/>
    </location>
</feature>
<dbReference type="Gene3D" id="1.10.287.2610">
    <property type="match status" value="1"/>
</dbReference>
<organism evidence="3 4">
    <name type="scientific">Bugula neritina</name>
    <name type="common">Brown bryozoan</name>
    <name type="synonym">Sertularia neritina</name>
    <dbReference type="NCBI Taxonomy" id="10212"/>
    <lineage>
        <taxon>Eukaryota</taxon>
        <taxon>Metazoa</taxon>
        <taxon>Spiralia</taxon>
        <taxon>Lophotrochozoa</taxon>
        <taxon>Bryozoa</taxon>
        <taxon>Gymnolaemata</taxon>
        <taxon>Cheilostomatida</taxon>
        <taxon>Flustrina</taxon>
        <taxon>Buguloidea</taxon>
        <taxon>Bugulidae</taxon>
        <taxon>Bugula</taxon>
    </lineage>
</organism>
<feature type="compositionally biased region" description="Low complexity" evidence="2">
    <location>
        <begin position="50"/>
        <end position="62"/>
    </location>
</feature>
<dbReference type="OrthoDB" id="287623at2759"/>
<dbReference type="Proteomes" id="UP000593567">
    <property type="component" value="Unassembled WGS sequence"/>
</dbReference>
<dbReference type="AlphaFoldDB" id="A0A7J7JPL8"/>
<proteinExistence type="predicted"/>
<accession>A0A7J7JPL8</accession>
<evidence type="ECO:0000313" key="3">
    <source>
        <dbReference type="EMBL" id="KAF6027833.1"/>
    </source>
</evidence>
<reference evidence="3" key="1">
    <citation type="submission" date="2020-06" db="EMBL/GenBank/DDBJ databases">
        <title>Draft genome of Bugula neritina, a colonial animal packing powerful symbionts and potential medicines.</title>
        <authorList>
            <person name="Rayko M."/>
        </authorList>
    </citation>
    <scope>NUCLEOTIDE SEQUENCE [LARGE SCALE GENOMIC DNA]</scope>
    <source>
        <strain evidence="3">Kwan_BN1</strain>
    </source>
</reference>
<feature type="coiled-coil region" evidence="1">
    <location>
        <begin position="387"/>
        <end position="467"/>
    </location>
</feature>
<dbReference type="PANTHER" id="PTHR37476:SF1">
    <property type="entry name" value="COILED-COIL DOMAIN-CONTAINING PROTEIN 171"/>
    <property type="match status" value="1"/>
</dbReference>
<feature type="compositionally biased region" description="Polar residues" evidence="2">
    <location>
        <begin position="24"/>
        <end position="43"/>
    </location>
</feature>
<evidence type="ECO:0000256" key="2">
    <source>
        <dbReference type="SAM" id="MobiDB-lite"/>
    </source>
</evidence>
<protein>
    <submittedName>
        <fullName evidence="3">CCDC171</fullName>
    </submittedName>
</protein>
<dbReference type="PANTHER" id="PTHR37476">
    <property type="entry name" value="COILED-COIL DOMAIN-CONTAINING PROTEIN 171"/>
    <property type="match status" value="1"/>
</dbReference>
<gene>
    <name evidence="3" type="ORF">EB796_013865</name>
</gene>
<keyword evidence="4" id="KW-1185">Reference proteome</keyword>
<name>A0A7J7JPL8_BUGNE</name>
<evidence type="ECO:0000256" key="1">
    <source>
        <dbReference type="SAM" id="Coils"/>
    </source>
</evidence>
<sequence length="1152" mass="131846">MNSAEQDEEAEGSVTDHELVSGKQAVSSKSITSEESDQTSEISTSEDKLIGSPGMSPISSSSTNMDCDHVLDIPANENDFLKNENNSNNQNSKNNNTSLPKLQTDMEESDNESDISTVDFVNLAHLKRMMKRIKSELESERVTVRHLRAKLTQINKDKLGQTSQFNDEMSLLKCENVALQARAEEQAVYTEQLEYELAKTRKKHKQDLSYSEQREAQDLKQIDDLKSRLSEVKSKLEKLEEENSKYKQEHAEEMHNLKLELESNGNQIVETKKEIEISRAENVRLTEFIKEQEQILKEMLEKIQLAEKELTAEKSEKSRVSDELSVQQALSQEQESLLQEAQSKCQSLTAKLESVSAMHAESEHNFELLESKSIQLECSLNSEKSVSSELRDVLEKSRLQLSELEEKYNHQCRELSEANHSLTKSEKELSTLKKQLQMEKEDKRDLVNKLKKQLDVHQEHVRKLKAEVSATTKHQKYIEEISQKIVRDLQPIFNDFPSEIGNTTPNQTPRITSEDQTRTVLDTLHNTVSKYKSRFNSLTDEKMKAKAECDSLTKESASYKEMLYEKEQAYDECQAKLSEVTREMEKVSLDSTEVEAKCATMTVDLETARVHNQTLQSQCHSLNQELVYAKARYDKDSDEKRLYLQHIYNLLTSELDLTSIIQGQIPSQEKLTWSELCTTVSERLSSLLTEITHLREKVARLSSTLTKNESYMENMRQEHDHSISDLNTELATAIERNSEQWREERDRLEQHYTNMMNENLARQQKSQKNAEEAWGKLRDSDEVNQSLECNKVSTQEKLLLLEQKQKSLLCALALVTGCYFPLLSRSRQLIEQRALLLRQVSRFDAFKSQVHNLLQTLASESQHSPSPPPLLASSARLRFRKAVLVVLAAHRLQKTSTKPTICLNDGTRQGNLLCWATGDYTENSGNADSQLVQWMCHADLESIASLCTKDIIDTMQTSGDRRTCSDVSLQTFIFKQNTCSNLLLGLQSSLAKSHVENDLSVLPARSLVTRLQENVLNFVQQLHSSESERKRLKESVESLSNSRQQLQHCQGVCEDLEGQLNAARQQMEHLVPATRLEEMMSELHQALDREKQSQRLLSDQSLQVKELTRQLNCEASDRSHNEQSVKFAMKTLHDELDGKVSYINSLSRQFLP</sequence>
<feature type="coiled-coil region" evidence="1">
    <location>
        <begin position="222"/>
        <end position="358"/>
    </location>
</feature>
<keyword evidence="1" id="KW-0175">Coiled coil</keyword>